<dbReference type="Pfam" id="PF02541">
    <property type="entry name" value="Ppx-GppA"/>
    <property type="match status" value="1"/>
</dbReference>
<accession>A0A1F7RLC3</accession>
<evidence type="ECO:0000256" key="1">
    <source>
        <dbReference type="ARBA" id="ARBA00022801"/>
    </source>
</evidence>
<dbReference type="EMBL" id="MGDD01000329">
    <property type="protein sequence ID" value="OGL42323.1"/>
    <property type="molecule type" value="Genomic_DNA"/>
</dbReference>
<dbReference type="Proteomes" id="UP000179266">
    <property type="component" value="Unassembled WGS sequence"/>
</dbReference>
<dbReference type="FunFam" id="1.10.3210.10:FF:000025">
    <property type="entry name" value="Exopolyphosphatase"/>
    <property type="match status" value="1"/>
</dbReference>
<feature type="domain" description="Ppx/GppA phosphatase N-terminal" evidence="2">
    <location>
        <begin position="33"/>
        <end position="326"/>
    </location>
</feature>
<dbReference type="PANTHER" id="PTHR30005:SF0">
    <property type="entry name" value="RETROGRADE REGULATION PROTEIN 2"/>
    <property type="match status" value="1"/>
</dbReference>
<evidence type="ECO:0008006" key="6">
    <source>
        <dbReference type="Google" id="ProtNLM"/>
    </source>
</evidence>
<dbReference type="InterPro" id="IPR048950">
    <property type="entry name" value="Ppx_GppA_C"/>
</dbReference>
<dbReference type="AlphaFoldDB" id="A0A1F7RLC3"/>
<feature type="domain" description="Ppx/GppA phosphatase C-terminal" evidence="3">
    <location>
        <begin position="339"/>
        <end position="496"/>
    </location>
</feature>
<evidence type="ECO:0000259" key="3">
    <source>
        <dbReference type="Pfam" id="PF21447"/>
    </source>
</evidence>
<comment type="caution">
    <text evidence="4">The sequence shown here is derived from an EMBL/GenBank/DDBJ whole genome shotgun (WGS) entry which is preliminary data.</text>
</comment>
<evidence type="ECO:0000259" key="2">
    <source>
        <dbReference type="Pfam" id="PF02541"/>
    </source>
</evidence>
<keyword evidence="1" id="KW-0378">Hydrolase</keyword>
<dbReference type="Gene3D" id="3.30.420.150">
    <property type="entry name" value="Exopolyphosphatase. Domain 2"/>
    <property type="match status" value="1"/>
</dbReference>
<name>A0A1F7RLC3_9BACT</name>
<dbReference type="Gene3D" id="3.30.420.40">
    <property type="match status" value="1"/>
</dbReference>
<dbReference type="GO" id="GO:0016462">
    <property type="term" value="F:pyrophosphatase activity"/>
    <property type="evidence" value="ECO:0007669"/>
    <property type="project" value="TreeGrafter"/>
</dbReference>
<organism evidence="4 5">
    <name type="scientific">Candidatus Schekmanbacteria bacterium RBG_13_48_7</name>
    <dbReference type="NCBI Taxonomy" id="1817878"/>
    <lineage>
        <taxon>Bacteria</taxon>
        <taxon>Candidatus Schekmaniibacteriota</taxon>
    </lineage>
</organism>
<dbReference type="Pfam" id="PF21447">
    <property type="entry name" value="Ppx-GppA_III"/>
    <property type="match status" value="1"/>
</dbReference>
<evidence type="ECO:0000313" key="5">
    <source>
        <dbReference type="Proteomes" id="UP000179266"/>
    </source>
</evidence>
<protein>
    <recommendedName>
        <fullName evidence="6">Exopolyphosphatase</fullName>
    </recommendedName>
</protein>
<dbReference type="PANTHER" id="PTHR30005">
    <property type="entry name" value="EXOPOLYPHOSPHATASE"/>
    <property type="match status" value="1"/>
</dbReference>
<dbReference type="InterPro" id="IPR003695">
    <property type="entry name" value="Ppx_GppA_N"/>
</dbReference>
<proteinExistence type="predicted"/>
<gene>
    <name evidence="4" type="ORF">A2161_13120</name>
</gene>
<feature type="non-terminal residue" evidence="4">
    <location>
        <position position="1"/>
    </location>
</feature>
<dbReference type="InterPro" id="IPR043129">
    <property type="entry name" value="ATPase_NBD"/>
</dbReference>
<dbReference type="InterPro" id="IPR030673">
    <property type="entry name" value="PyroPPase_GppA_Ppx"/>
</dbReference>
<dbReference type="InterPro" id="IPR050273">
    <property type="entry name" value="GppA/Ppx_hydrolase"/>
</dbReference>
<evidence type="ECO:0000313" key="4">
    <source>
        <dbReference type="EMBL" id="OGL42323.1"/>
    </source>
</evidence>
<dbReference type="SUPFAM" id="SSF53067">
    <property type="entry name" value="Actin-like ATPase domain"/>
    <property type="match status" value="2"/>
</dbReference>
<sequence length="554" mass="63010">FNILDINHQKQEDMENKKLAAIDIGTNSIHMVVVFIKDNGNFEIVNREKEVIRLGEGSKGDIKHLKPEAMLRAVNVLKSFKAIADSHNATIRAVATSAAREAGNKKEFLSMVEKETGIEVEIVGGQEEARLIYLGVLKAVPVFDQQVLSIDIGGGSTEFTLGIKGKVLYSRSLKLGAVRLTNKYFPDYLLKKKKLKDCRRWIDGTIHPVFREIQEFGYDICVGTSGTIMTAGNMIHLRHANGNNGTLTNNNYDFTRDEVFQVLDEVLKNKTVEERSKLPGLDFRRAEIFPAGLLIIASIFDLFKLKSMKISNYALREGIIIDTLQKSNIKSLDPDLRDIRNMSVEQLAASCRFDRKHCEHVASLSQQLFDQLKDLHKLDDECSEYLKAGAKLHDIGYHISHSSHHKHSDYIIRNSELLGFNQNEIAIIANIARYHRKSHPKKRHKDYFLLSPKTRDIIRRLAALLRVADSLDRSHAKKIMRIDVSNTKDAVILNINNLNGDLNLEIWDFERRKGLFEEVFGKKILLRKNIESVTEIKSVSVHKLSKMETSAYPR</sequence>
<dbReference type="Gene3D" id="1.10.3210.10">
    <property type="entry name" value="Hypothetical protein af1432"/>
    <property type="match status" value="1"/>
</dbReference>
<dbReference type="PIRSF" id="PIRSF001267">
    <property type="entry name" value="Pyrophosphatase_GppA_Ppx"/>
    <property type="match status" value="1"/>
</dbReference>
<dbReference type="CDD" id="cd24006">
    <property type="entry name" value="ASKHA_NBD_PPX_GppA"/>
    <property type="match status" value="1"/>
</dbReference>
<dbReference type="SUPFAM" id="SSF109604">
    <property type="entry name" value="HD-domain/PDEase-like"/>
    <property type="match status" value="1"/>
</dbReference>
<reference evidence="4 5" key="1">
    <citation type="journal article" date="2016" name="Nat. Commun.">
        <title>Thousands of microbial genomes shed light on interconnected biogeochemical processes in an aquifer system.</title>
        <authorList>
            <person name="Anantharaman K."/>
            <person name="Brown C.T."/>
            <person name="Hug L.A."/>
            <person name="Sharon I."/>
            <person name="Castelle C.J."/>
            <person name="Probst A.J."/>
            <person name="Thomas B.C."/>
            <person name="Singh A."/>
            <person name="Wilkins M.J."/>
            <person name="Karaoz U."/>
            <person name="Brodie E.L."/>
            <person name="Williams K.H."/>
            <person name="Hubbard S.S."/>
            <person name="Banfield J.F."/>
        </authorList>
    </citation>
    <scope>NUCLEOTIDE SEQUENCE [LARGE SCALE GENOMIC DNA]</scope>
</reference>